<dbReference type="AlphaFoldDB" id="A0A9J7BJ92"/>
<keyword evidence="1" id="KW-0472">Membrane</keyword>
<name>A0A9J7BJ92_9BACT</name>
<feature type="transmembrane region" description="Helical" evidence="1">
    <location>
        <begin position="6"/>
        <end position="25"/>
    </location>
</feature>
<protein>
    <recommendedName>
        <fullName evidence="4">Secreted protein</fullName>
    </recommendedName>
</protein>
<proteinExistence type="predicted"/>
<evidence type="ECO:0000313" key="2">
    <source>
        <dbReference type="EMBL" id="UWZ82537.1"/>
    </source>
</evidence>
<organism evidence="2 3">
    <name type="scientific">Occallatibacter riparius</name>
    <dbReference type="NCBI Taxonomy" id="1002689"/>
    <lineage>
        <taxon>Bacteria</taxon>
        <taxon>Pseudomonadati</taxon>
        <taxon>Acidobacteriota</taxon>
        <taxon>Terriglobia</taxon>
        <taxon>Terriglobales</taxon>
        <taxon>Acidobacteriaceae</taxon>
        <taxon>Occallatibacter</taxon>
    </lineage>
</organism>
<dbReference type="EMBL" id="CP093313">
    <property type="protein sequence ID" value="UWZ82537.1"/>
    <property type="molecule type" value="Genomic_DNA"/>
</dbReference>
<evidence type="ECO:0000256" key="1">
    <source>
        <dbReference type="SAM" id="Phobius"/>
    </source>
</evidence>
<dbReference type="RefSeq" id="WP_260791722.1">
    <property type="nucleotide sequence ID" value="NZ_CP093313.1"/>
</dbReference>
<dbReference type="Proteomes" id="UP001059380">
    <property type="component" value="Chromosome"/>
</dbReference>
<accession>A0A9J7BJ92</accession>
<evidence type="ECO:0008006" key="4">
    <source>
        <dbReference type="Google" id="ProtNLM"/>
    </source>
</evidence>
<keyword evidence="3" id="KW-1185">Reference proteome</keyword>
<evidence type="ECO:0000313" key="3">
    <source>
        <dbReference type="Proteomes" id="UP001059380"/>
    </source>
</evidence>
<keyword evidence="1" id="KW-1133">Transmembrane helix</keyword>
<sequence length="196" mass="22336">MDQKTLVAVVVVVAIIVIAAIVVMVRKRRSQRLREHFGPEYDRAVQSRGDASKAELELIKREERVHRFSIKQLAPEVRERYAEDWAAVQRRFVDDPSMAVTDADRLVNRVMEARGYPMADFDQRAADLSVNYPGVVQNYRSARVIAQSHARGEAGTEELRQAMVYYRSLFDELLDIPKSPADTPRGVVHESIKRAS</sequence>
<reference evidence="2" key="1">
    <citation type="submission" date="2021-04" db="EMBL/GenBank/DDBJ databases">
        <title>Phylogenetic analysis of Acidobacteriaceae.</title>
        <authorList>
            <person name="Qiu L."/>
            <person name="Zhang Q."/>
        </authorList>
    </citation>
    <scope>NUCLEOTIDE SEQUENCE</scope>
    <source>
        <strain evidence="2">DSM 25168</strain>
    </source>
</reference>
<keyword evidence="1" id="KW-0812">Transmembrane</keyword>
<gene>
    <name evidence="2" type="ORF">MOP44_18415</name>
</gene>
<dbReference type="KEGG" id="orp:MOP44_18415"/>